<organism evidence="3 4">
    <name type="scientific">Alkalicoccus saliphilus</name>
    <dbReference type="NCBI Taxonomy" id="200989"/>
    <lineage>
        <taxon>Bacteria</taxon>
        <taxon>Bacillati</taxon>
        <taxon>Bacillota</taxon>
        <taxon>Bacilli</taxon>
        <taxon>Bacillales</taxon>
        <taxon>Bacillaceae</taxon>
        <taxon>Alkalicoccus</taxon>
    </lineage>
</organism>
<evidence type="ECO:0000313" key="4">
    <source>
        <dbReference type="Proteomes" id="UP000240509"/>
    </source>
</evidence>
<reference evidence="3 4" key="1">
    <citation type="submission" date="2018-03" db="EMBL/GenBank/DDBJ databases">
        <title>Alkalicoccus saliphilus sp. nov., isolated from a mineral pool.</title>
        <authorList>
            <person name="Zhao B."/>
        </authorList>
    </citation>
    <scope>NUCLEOTIDE SEQUENCE [LARGE SCALE GENOMIC DNA]</scope>
    <source>
        <strain evidence="3 4">6AG</strain>
    </source>
</reference>
<evidence type="ECO:0000256" key="2">
    <source>
        <dbReference type="SAM" id="SignalP"/>
    </source>
</evidence>
<evidence type="ECO:0000256" key="1">
    <source>
        <dbReference type="SAM" id="Phobius"/>
    </source>
</evidence>
<dbReference type="Proteomes" id="UP000240509">
    <property type="component" value="Unassembled WGS sequence"/>
</dbReference>
<feature type="chain" id="PRO_5015486602" evidence="2">
    <location>
        <begin position="25"/>
        <end position="452"/>
    </location>
</feature>
<evidence type="ECO:0000313" key="3">
    <source>
        <dbReference type="EMBL" id="PTL38191.1"/>
    </source>
</evidence>
<feature type="transmembrane region" description="Helical" evidence="1">
    <location>
        <begin position="425"/>
        <end position="444"/>
    </location>
</feature>
<comment type="caution">
    <text evidence="3">The sequence shown here is derived from an EMBL/GenBank/DDBJ whole genome shotgun (WGS) entry which is preliminary data.</text>
</comment>
<keyword evidence="1" id="KW-0472">Membrane</keyword>
<keyword evidence="4" id="KW-1185">Reference proteome</keyword>
<protein>
    <submittedName>
        <fullName evidence="3">Copper amine oxidase</fullName>
    </submittedName>
</protein>
<keyword evidence="1" id="KW-1133">Transmembrane helix</keyword>
<gene>
    <name evidence="3" type="ORF">C6Y45_12350</name>
</gene>
<keyword evidence="1" id="KW-0812">Transmembrane</keyword>
<feature type="signal peptide" evidence="2">
    <location>
        <begin position="1"/>
        <end position="24"/>
    </location>
</feature>
<accession>A0A2T4U462</accession>
<proteinExistence type="predicted"/>
<sequence>MGMFKKTVLSSCAALVLAPSMAMAADHEDHGENYEEAGVTSPAADLRADLDHLFSEHFALTVAFMQKAYDGEGDAEEAGAALDQNTAELTAAIESVYGSEGAEEFERIWQSHINFFGDMVGAEAEGDEEARAEAEANLENYVQEFSGFLDAATEGNLPQEAGEEAITAHVADVTNTFDAYAAGDHQEAYENFRHGFHHMFDIGVNLGGAITEQMPEEFDNTEVSTPASDLRSDLNHLLSEHFFLAVFGMQKGLDGADDFDEAQWALDENTADLTEAVESVYGEEGAEAFEPIWQSHINFFGDMTGAEVEGNEEARAQAEEDLAEYVVEFSAFLDEATEGGIPQEAGEEAISAHVADVTNTFDAYAAGNFDRTWNEEFRHGFHHMFGLGEVLSGAFVAQNPEMFAEDKMPEEMPATGLGGSSSNTMVLWAMVTTFAAAAGAFLYGRKKVNTEQ</sequence>
<dbReference type="AlphaFoldDB" id="A0A2T4U462"/>
<dbReference type="EMBL" id="PZJJ01000022">
    <property type="protein sequence ID" value="PTL38191.1"/>
    <property type="molecule type" value="Genomic_DNA"/>
</dbReference>
<keyword evidence="2" id="KW-0732">Signal</keyword>
<name>A0A2T4U462_9BACI</name>